<dbReference type="InterPro" id="IPR009072">
    <property type="entry name" value="Histone-fold"/>
</dbReference>
<dbReference type="RefSeq" id="XP_025596280.1">
    <property type="nucleotide sequence ID" value="XM_025743094.1"/>
</dbReference>
<evidence type="ECO:0000256" key="1">
    <source>
        <dbReference type="ARBA" id="ARBA00004123"/>
    </source>
</evidence>
<evidence type="ECO:0000313" key="8">
    <source>
        <dbReference type="EMBL" id="PWN96001.1"/>
    </source>
</evidence>
<sequence length="79" mass="8969">MRLPPRALLKRLLRAHLSPGVRLSAQTDVLVYLAYLLFLQRLAGEARVRMQLDAAAGVPGARRTMAQRHVREARRRVRG</sequence>
<keyword evidence="5" id="KW-0539">Nucleus</keyword>
<dbReference type="CDD" id="cd13732">
    <property type="entry name" value="HFD_CENP-W"/>
    <property type="match status" value="1"/>
</dbReference>
<keyword evidence="9" id="KW-1185">Reference proteome</keyword>
<dbReference type="Proteomes" id="UP000245946">
    <property type="component" value="Unassembled WGS sequence"/>
</dbReference>
<organism evidence="8 9">
    <name type="scientific">Tilletiopsis washingtonensis</name>
    <dbReference type="NCBI Taxonomy" id="58919"/>
    <lineage>
        <taxon>Eukaryota</taxon>
        <taxon>Fungi</taxon>
        <taxon>Dikarya</taxon>
        <taxon>Basidiomycota</taxon>
        <taxon>Ustilaginomycotina</taxon>
        <taxon>Exobasidiomycetes</taxon>
        <taxon>Entylomatales</taxon>
        <taxon>Entylomatales incertae sedis</taxon>
        <taxon>Tilletiopsis</taxon>
    </lineage>
</organism>
<evidence type="ECO:0000256" key="3">
    <source>
        <dbReference type="ARBA" id="ARBA00022454"/>
    </source>
</evidence>
<evidence type="ECO:0000256" key="5">
    <source>
        <dbReference type="ARBA" id="ARBA00023242"/>
    </source>
</evidence>
<evidence type="ECO:0000313" key="9">
    <source>
        <dbReference type="Proteomes" id="UP000245946"/>
    </source>
</evidence>
<dbReference type="InterPro" id="IPR052484">
    <property type="entry name" value="CENP-W/WIP1"/>
</dbReference>
<dbReference type="AlphaFoldDB" id="A0A316Z378"/>
<name>A0A316Z378_9BASI</name>
<dbReference type="GO" id="GO:0000776">
    <property type="term" value="C:kinetochore"/>
    <property type="evidence" value="ECO:0007669"/>
    <property type="project" value="UniProtKB-KW"/>
</dbReference>
<keyword evidence="6" id="KW-0137">Centromere</keyword>
<dbReference type="Gene3D" id="1.10.20.10">
    <property type="entry name" value="Histone, subunit A"/>
    <property type="match status" value="1"/>
</dbReference>
<dbReference type="PANTHER" id="PTHR34832">
    <property type="entry name" value="CENTROMERE PROTEIN W"/>
    <property type="match status" value="1"/>
</dbReference>
<dbReference type="STRING" id="58919.A0A316Z378"/>
<evidence type="ECO:0008006" key="10">
    <source>
        <dbReference type="Google" id="ProtNLM"/>
    </source>
</evidence>
<dbReference type="InterPro" id="IPR028847">
    <property type="entry name" value="CENP-W"/>
</dbReference>
<evidence type="ECO:0000256" key="4">
    <source>
        <dbReference type="ARBA" id="ARBA00022838"/>
    </source>
</evidence>
<comment type="similarity">
    <text evidence="7">Belongs to the CENP-W/WIP1 family.</text>
</comment>
<evidence type="ECO:0000256" key="2">
    <source>
        <dbReference type="ARBA" id="ARBA00004629"/>
    </source>
</evidence>
<reference evidence="8 9" key="1">
    <citation type="journal article" date="2018" name="Mol. Biol. Evol.">
        <title>Broad Genomic Sampling Reveals a Smut Pathogenic Ancestry of the Fungal Clade Ustilaginomycotina.</title>
        <authorList>
            <person name="Kijpornyongpan T."/>
            <person name="Mondo S.J."/>
            <person name="Barry K."/>
            <person name="Sandor L."/>
            <person name="Lee J."/>
            <person name="Lipzen A."/>
            <person name="Pangilinan J."/>
            <person name="LaButti K."/>
            <person name="Hainaut M."/>
            <person name="Henrissat B."/>
            <person name="Grigoriev I.V."/>
            <person name="Spatafora J.W."/>
            <person name="Aime M.C."/>
        </authorList>
    </citation>
    <scope>NUCLEOTIDE SEQUENCE [LARGE SCALE GENOMIC DNA]</scope>
    <source>
        <strain evidence="8 9">MCA 4186</strain>
    </source>
</reference>
<dbReference type="GeneID" id="37270638"/>
<keyword evidence="4" id="KW-0995">Kinetochore</keyword>
<dbReference type="Pfam" id="PF15510">
    <property type="entry name" value="CENP-W"/>
    <property type="match status" value="1"/>
</dbReference>
<protein>
    <recommendedName>
        <fullName evidence="10">Transcription factor CBF/NF-Y/archaeal histone domain-containing protein</fullName>
    </recommendedName>
</protein>
<dbReference type="PANTHER" id="PTHR34832:SF1">
    <property type="entry name" value="CENTROMERE PROTEIN W"/>
    <property type="match status" value="1"/>
</dbReference>
<evidence type="ECO:0000256" key="6">
    <source>
        <dbReference type="ARBA" id="ARBA00023328"/>
    </source>
</evidence>
<dbReference type="GO" id="GO:0046982">
    <property type="term" value="F:protein heterodimerization activity"/>
    <property type="evidence" value="ECO:0007669"/>
    <property type="project" value="InterPro"/>
</dbReference>
<evidence type="ECO:0000256" key="7">
    <source>
        <dbReference type="ARBA" id="ARBA00038432"/>
    </source>
</evidence>
<comment type="subcellular location">
    <subcellularLocation>
        <location evidence="2">Chromosome</location>
        <location evidence="2">Centromere</location>
        <location evidence="2">Kinetochore</location>
    </subcellularLocation>
    <subcellularLocation>
        <location evidence="1">Nucleus</location>
    </subcellularLocation>
</comment>
<dbReference type="GO" id="GO:0000278">
    <property type="term" value="P:mitotic cell cycle"/>
    <property type="evidence" value="ECO:0007669"/>
    <property type="project" value="InterPro"/>
</dbReference>
<dbReference type="OrthoDB" id="2543597at2759"/>
<dbReference type="GO" id="GO:0051382">
    <property type="term" value="P:kinetochore assembly"/>
    <property type="evidence" value="ECO:0007669"/>
    <property type="project" value="InterPro"/>
</dbReference>
<keyword evidence="3" id="KW-0158">Chromosome</keyword>
<proteinExistence type="inferred from homology"/>
<accession>A0A316Z378</accession>
<dbReference type="GO" id="GO:0005654">
    <property type="term" value="C:nucleoplasm"/>
    <property type="evidence" value="ECO:0007669"/>
    <property type="project" value="TreeGrafter"/>
</dbReference>
<dbReference type="GO" id="GO:0007059">
    <property type="term" value="P:chromosome segregation"/>
    <property type="evidence" value="ECO:0007669"/>
    <property type="project" value="TreeGrafter"/>
</dbReference>
<gene>
    <name evidence="8" type="ORF">FA09DRAFT_331599</name>
</gene>
<dbReference type="GO" id="GO:0003677">
    <property type="term" value="F:DNA binding"/>
    <property type="evidence" value="ECO:0007669"/>
    <property type="project" value="InterPro"/>
</dbReference>
<dbReference type="EMBL" id="KZ819301">
    <property type="protein sequence ID" value="PWN96001.1"/>
    <property type="molecule type" value="Genomic_DNA"/>
</dbReference>